<reference evidence="1 2" key="1">
    <citation type="journal article" date="2017" name="Nature">
        <title>The Apostasia genome and the evolution of orchids.</title>
        <authorList>
            <person name="Zhang G.Q."/>
            <person name="Liu K.W."/>
            <person name="Li Z."/>
            <person name="Lohaus R."/>
            <person name="Hsiao Y.Y."/>
            <person name="Niu S.C."/>
            <person name="Wang J.Y."/>
            <person name="Lin Y.C."/>
            <person name="Xu Q."/>
            <person name="Chen L.J."/>
            <person name="Yoshida K."/>
            <person name="Fujiwara S."/>
            <person name="Wang Z.W."/>
            <person name="Zhang Y.Q."/>
            <person name="Mitsuda N."/>
            <person name="Wang M."/>
            <person name="Liu G.H."/>
            <person name="Pecoraro L."/>
            <person name="Huang H.X."/>
            <person name="Xiao X.J."/>
            <person name="Lin M."/>
            <person name="Wu X.Y."/>
            <person name="Wu W.L."/>
            <person name="Chen Y.Y."/>
            <person name="Chang S.B."/>
            <person name="Sakamoto S."/>
            <person name="Ohme-Takagi M."/>
            <person name="Yagi M."/>
            <person name="Zeng S.J."/>
            <person name="Shen C.Y."/>
            <person name="Yeh C.M."/>
            <person name="Luo Y.B."/>
            <person name="Tsai W.C."/>
            <person name="Van de Peer Y."/>
            <person name="Liu Z.J."/>
        </authorList>
    </citation>
    <scope>NUCLEOTIDE SEQUENCE [LARGE SCALE GENOMIC DNA]</scope>
    <source>
        <strain evidence="2">cv. Shenzhen</strain>
        <tissue evidence="1">Stem</tissue>
    </source>
</reference>
<name>A0A2H9ZU39_9ASPA</name>
<gene>
    <name evidence="1" type="ORF">AXF42_Ash015706</name>
</gene>
<dbReference type="PANTHER" id="PTHR35706:SF1">
    <property type="entry name" value="EMBRYOGENESIS-LIKE PROTEIN"/>
    <property type="match status" value="1"/>
</dbReference>
<accession>A0A2H9ZU39</accession>
<keyword evidence="2" id="KW-1185">Reference proteome</keyword>
<dbReference type="Proteomes" id="UP000236161">
    <property type="component" value="Unassembled WGS sequence"/>
</dbReference>
<dbReference type="AlphaFoldDB" id="A0A2H9ZU39"/>
<dbReference type="EMBL" id="KZ453894">
    <property type="protein sequence ID" value="PKA46812.1"/>
    <property type="molecule type" value="Genomic_DNA"/>
</dbReference>
<dbReference type="PANTHER" id="PTHR35706">
    <property type="entry name" value="F14O23.11 PROTEIN"/>
    <property type="match status" value="1"/>
</dbReference>
<evidence type="ECO:0000313" key="2">
    <source>
        <dbReference type="Proteomes" id="UP000236161"/>
    </source>
</evidence>
<dbReference type="OrthoDB" id="273230at2759"/>
<dbReference type="InterPro" id="IPR053325">
    <property type="entry name" value="H3-Acetyl_Activator"/>
</dbReference>
<protein>
    <submittedName>
        <fullName evidence="1">Uncharacterized protein</fullName>
    </submittedName>
</protein>
<organism evidence="1 2">
    <name type="scientific">Apostasia shenzhenica</name>
    <dbReference type="NCBI Taxonomy" id="1088818"/>
    <lineage>
        <taxon>Eukaryota</taxon>
        <taxon>Viridiplantae</taxon>
        <taxon>Streptophyta</taxon>
        <taxon>Embryophyta</taxon>
        <taxon>Tracheophyta</taxon>
        <taxon>Spermatophyta</taxon>
        <taxon>Magnoliopsida</taxon>
        <taxon>Liliopsida</taxon>
        <taxon>Asparagales</taxon>
        <taxon>Orchidaceae</taxon>
        <taxon>Apostasioideae</taxon>
        <taxon>Apostasia</taxon>
    </lineage>
</organism>
<sequence length="208" mass="22649">MHRIGRFLFTGSISRNPLGRSSPSPFPFLPKFLPSTSNPSSPLFRGPCFIYSSPSWNPRGRRGFCSGYPVDCGNEVDEINLKFAEAREEIEAAMESKETVYFDEEAECAREAVKSAIDMFDGLLARLPERESILFMATAFDRWRCAGARPRNRYHGATCHGLIGCGPVWDDQLIADDGGGHVAGKAGDGLIAAANFSAANFSAACSLQ</sequence>
<proteinExistence type="predicted"/>
<evidence type="ECO:0000313" key="1">
    <source>
        <dbReference type="EMBL" id="PKA46812.1"/>
    </source>
</evidence>